<feature type="transmembrane region" description="Helical" evidence="2">
    <location>
        <begin position="322"/>
        <end position="343"/>
    </location>
</feature>
<organism evidence="4 5">
    <name type="scientific">Phenylobacterium parvum</name>
    <dbReference type="NCBI Taxonomy" id="2201350"/>
    <lineage>
        <taxon>Bacteria</taxon>
        <taxon>Pseudomonadati</taxon>
        <taxon>Pseudomonadota</taxon>
        <taxon>Alphaproteobacteria</taxon>
        <taxon>Caulobacterales</taxon>
        <taxon>Caulobacteraceae</taxon>
        <taxon>Phenylobacterium</taxon>
    </lineage>
</organism>
<feature type="transmembrane region" description="Helical" evidence="2">
    <location>
        <begin position="176"/>
        <end position="197"/>
    </location>
</feature>
<keyword evidence="4" id="KW-0031">Aminopeptidase</keyword>
<feature type="transmembrane region" description="Helical" evidence="2">
    <location>
        <begin position="244"/>
        <end position="263"/>
    </location>
</feature>
<gene>
    <name evidence="4" type="ORF">HYN04_09155</name>
</gene>
<keyword evidence="5" id="KW-1185">Reference proteome</keyword>
<feature type="transmembrane region" description="Helical" evidence="2">
    <location>
        <begin position="147"/>
        <end position="169"/>
    </location>
</feature>
<dbReference type="Proteomes" id="UP000247763">
    <property type="component" value="Chromosome"/>
</dbReference>
<dbReference type="GO" id="GO:0008237">
    <property type="term" value="F:metallopeptidase activity"/>
    <property type="evidence" value="ECO:0007669"/>
    <property type="project" value="InterPro"/>
</dbReference>
<feature type="transmembrane region" description="Helical" evidence="2">
    <location>
        <begin position="527"/>
        <end position="546"/>
    </location>
</feature>
<feature type="transmembrane region" description="Helical" evidence="2">
    <location>
        <begin position="18"/>
        <end position="36"/>
    </location>
</feature>
<dbReference type="EMBL" id="CP029479">
    <property type="protein sequence ID" value="AWM77911.1"/>
    <property type="molecule type" value="Genomic_DNA"/>
</dbReference>
<keyword evidence="4" id="KW-0645">Protease</keyword>
<feature type="transmembrane region" description="Helical" evidence="2">
    <location>
        <begin position="567"/>
        <end position="587"/>
    </location>
</feature>
<feature type="compositionally biased region" description="Low complexity" evidence="1">
    <location>
        <begin position="288"/>
        <end position="297"/>
    </location>
</feature>
<protein>
    <submittedName>
        <fullName evidence="4">Aminopeptidase</fullName>
    </submittedName>
</protein>
<dbReference type="InterPro" id="IPR014782">
    <property type="entry name" value="Peptidase_M1_dom"/>
</dbReference>
<dbReference type="GO" id="GO:0004177">
    <property type="term" value="F:aminopeptidase activity"/>
    <property type="evidence" value="ECO:0007669"/>
    <property type="project" value="UniProtKB-KW"/>
</dbReference>
<accession>A0A2Z3HX51</accession>
<dbReference type="AlphaFoldDB" id="A0A2Z3HX51"/>
<evidence type="ECO:0000256" key="1">
    <source>
        <dbReference type="SAM" id="MobiDB-lite"/>
    </source>
</evidence>
<evidence type="ECO:0000256" key="2">
    <source>
        <dbReference type="SAM" id="Phobius"/>
    </source>
</evidence>
<feature type="transmembrane region" description="Helical" evidence="2">
    <location>
        <begin position="56"/>
        <end position="80"/>
    </location>
</feature>
<dbReference type="GO" id="GO:0008270">
    <property type="term" value="F:zinc ion binding"/>
    <property type="evidence" value="ECO:0007669"/>
    <property type="project" value="InterPro"/>
</dbReference>
<proteinExistence type="predicted"/>
<feature type="transmembrane region" description="Helical" evidence="2">
    <location>
        <begin position="101"/>
        <end position="127"/>
    </location>
</feature>
<reference evidence="5" key="1">
    <citation type="submission" date="2018-05" db="EMBL/GenBank/DDBJ databases">
        <title>Genome sequencing of Phenylobacterium sp. HYN0004.</title>
        <authorList>
            <person name="Yi H."/>
            <person name="Baek C."/>
        </authorList>
    </citation>
    <scope>NUCLEOTIDE SEQUENCE [LARGE SCALE GENOMIC DNA]</scope>
    <source>
        <strain evidence="5">HYN0004</strain>
    </source>
</reference>
<dbReference type="Gene3D" id="1.10.390.10">
    <property type="entry name" value="Neutral Protease Domain 2"/>
    <property type="match status" value="1"/>
</dbReference>
<keyword evidence="2" id="KW-0472">Membrane</keyword>
<keyword evidence="2" id="KW-1133">Transmembrane helix</keyword>
<feature type="region of interest" description="Disordered" evidence="1">
    <location>
        <begin position="272"/>
        <end position="298"/>
    </location>
</feature>
<evidence type="ECO:0000313" key="5">
    <source>
        <dbReference type="Proteomes" id="UP000247763"/>
    </source>
</evidence>
<name>A0A2Z3HX51_9CAUL</name>
<sequence length="1198" mass="131211">MLGRIAAFELRYQLRNPVFWVAGAFFFLLVFGSMTVDNIQVGGGGGGVHKNAPAAIAMTHLVMSIFFIFVTAALVANVIVRDDETGFGPLVRSTRITRLDYLLGRFTGAFAAAALVFLAVPLGMFLGSLAPWVDPETLGPNHLSHYAYAYGALALPSIFLTSALFFALATATRSMMATYIGATALLILWVVMGTLTARQEMRELAAWLDPFGGIALGEATRYYTTFDSNTRLPALGGVLLANRLIWTAVGLVALAAACLTFRFETRGAGARASRKAKGEAEAPPPARPAARPLAEPRSGGSTAFVQALHRARFEAGQVLRSPAFGILMVLGLFNASGGIFLGLEQNGSAFLPTTLRMIEQLQGAFSFVVVLVAIYYAGELVWRDRERRIADIVDATAAPDWTFMVPKVLGLVLVLGAMLLASALAAAAAQAILGFPHPDWGQYLGWYLLPTLADWTLLAVLAVFLQALAPNKFVGWALMAVYLVLQLGLGTAGFEHNLYNYGGGPGVPLSDMNGQGDYAGFAAWFRAYWSAFAVFLLVLTQGLWARGARDGARARIARLGCRLKGRTGLAAAAALVVFAGLGGFIFLNTNVWNPYRTQTEGEVWLADYEKGFLKYEKLAQPSVTDVTLNLDLDPHAPRLSVTGAYDLVNDTGAPLSQLHVRFDRDVKVERLTLSAPSRTEAFPRFNYRILHLEKPLAPGQTVRLEFATLVTQKGFKNSGNTTRLVDNGTFVSNDEFAPILGMSRSGLLEDRTKRRKYGLPPELRPAKLEDESARARNYVRNADWVRADITVTTVADQTPVAPGYLVSDTTANGRRTVRFRTDAPVLNFFSVQSARYAIRRETYKGVDLAIYHHPGHTWNVERMMAAMKRSLDYFQANFSPYQFRQARIIEFPGYETFAQAFANTIPYSEAIGFTADPDKPDKIDFATYVTAHEMAHQWWAHQVIGADMQGGTVLSETLAQYSALLVMEQIYGPEGIRKFLRNELDSYLSARGGQAVEETPLIRVENQGYIHYRKGSLVMYLLRDQIGEAKVNAALRSLLARYAFKGAPYPTSRDLVDALRREAGDDPRTQALITDLFEKITLYDLKAEEAAARRRPDGRYDVTLKVSARKLYADGKGVETASPLGAETFDVGVFTAEPGKPGFTRASVQGFRVKTLKDGEQTVTVTVDGKPAFAGVDPYNKRIDRNSGDNVTRVKVDG</sequence>
<feature type="transmembrane region" description="Helical" evidence="2">
    <location>
        <begin position="473"/>
        <end position="494"/>
    </location>
</feature>
<evidence type="ECO:0000313" key="4">
    <source>
        <dbReference type="EMBL" id="AWM77911.1"/>
    </source>
</evidence>
<dbReference type="PANTHER" id="PTHR43471">
    <property type="entry name" value="ABC TRANSPORTER PERMEASE"/>
    <property type="match status" value="1"/>
</dbReference>
<dbReference type="Pfam" id="PF01433">
    <property type="entry name" value="Peptidase_M1"/>
    <property type="match status" value="1"/>
</dbReference>
<dbReference type="KEGG" id="phb:HYN04_09155"/>
<feature type="domain" description="Peptidase M1 membrane alanine aminopeptidase" evidence="3">
    <location>
        <begin position="866"/>
        <end position="1064"/>
    </location>
</feature>
<dbReference type="InterPro" id="IPR027268">
    <property type="entry name" value="Peptidase_M4/M1_CTD_sf"/>
</dbReference>
<dbReference type="RefSeq" id="WP_110450478.1">
    <property type="nucleotide sequence ID" value="NZ_CP029479.1"/>
</dbReference>
<dbReference type="SUPFAM" id="SSF55486">
    <property type="entry name" value="Metalloproteases ('zincins'), catalytic domain"/>
    <property type="match status" value="1"/>
</dbReference>
<feature type="transmembrane region" description="Helical" evidence="2">
    <location>
        <begin position="444"/>
        <end position="466"/>
    </location>
</feature>
<dbReference type="OrthoDB" id="100605at2"/>
<evidence type="ECO:0000259" key="3">
    <source>
        <dbReference type="Pfam" id="PF01433"/>
    </source>
</evidence>
<feature type="transmembrane region" description="Helical" evidence="2">
    <location>
        <begin position="363"/>
        <end position="382"/>
    </location>
</feature>
<keyword evidence="4" id="KW-0378">Hydrolase</keyword>
<keyword evidence="2" id="KW-0812">Transmembrane</keyword>
<feature type="transmembrane region" description="Helical" evidence="2">
    <location>
        <begin position="408"/>
        <end position="432"/>
    </location>
</feature>